<dbReference type="PANTHER" id="PTHR21183:SF18">
    <property type="entry name" value="LARGE RIBOSOMAL SUBUNIT PROTEIN UL29M"/>
    <property type="match status" value="1"/>
</dbReference>
<sequence length="274" mass="31442">MATAPLSRFPKRNCAISTPDSVLFFLAPALPASRSTPRSSISRFSTSSSQWARDNNKNRGVSAVRATGLRKRQTLHVTVDDLPIPIPKEKFTTKIPVDEDHALWGFFNKEKRLLATPEEDAAHGRAWTVQELRQKSWEDLHSLWWVCVKDRNRLATEQIIRDTRKLGYGAYESDTRDQTIRATQRAIRHTLTERWYTWEEARKAARSDPEIDLNAAVGEAYVPMDYDLEIESDPPEAEVEAETVEPEIVEEQPESERSENRSRKERRAAREVVA</sequence>
<name>A0A6A6QAE9_9PEZI</name>
<evidence type="ECO:0000313" key="10">
    <source>
        <dbReference type="Proteomes" id="UP000799750"/>
    </source>
</evidence>
<feature type="region of interest" description="Disordered" evidence="8">
    <location>
        <begin position="32"/>
        <end position="60"/>
    </location>
</feature>
<comment type="similarity">
    <text evidence="2">Belongs to the universal ribosomal protein uL29 family.</text>
</comment>
<keyword evidence="5" id="KW-0687">Ribonucleoprotein</keyword>
<comment type="subcellular location">
    <subcellularLocation>
        <location evidence="1">Mitochondrion</location>
    </subcellularLocation>
</comment>
<dbReference type="InterPro" id="IPR010729">
    <property type="entry name" value="Ribosomal_uL29_mit"/>
</dbReference>
<dbReference type="GO" id="GO:0032543">
    <property type="term" value="P:mitochondrial translation"/>
    <property type="evidence" value="ECO:0007669"/>
    <property type="project" value="TreeGrafter"/>
</dbReference>
<keyword evidence="10" id="KW-1185">Reference proteome</keyword>
<dbReference type="Pfam" id="PF06984">
    <property type="entry name" value="MRP-L47"/>
    <property type="match status" value="1"/>
</dbReference>
<evidence type="ECO:0000256" key="8">
    <source>
        <dbReference type="SAM" id="MobiDB-lite"/>
    </source>
</evidence>
<organism evidence="9 10">
    <name type="scientific">Lophium mytilinum</name>
    <dbReference type="NCBI Taxonomy" id="390894"/>
    <lineage>
        <taxon>Eukaryota</taxon>
        <taxon>Fungi</taxon>
        <taxon>Dikarya</taxon>
        <taxon>Ascomycota</taxon>
        <taxon>Pezizomycotina</taxon>
        <taxon>Dothideomycetes</taxon>
        <taxon>Pleosporomycetidae</taxon>
        <taxon>Mytilinidiales</taxon>
        <taxon>Mytilinidiaceae</taxon>
        <taxon>Lophium</taxon>
    </lineage>
</organism>
<dbReference type="OrthoDB" id="270763at2759"/>
<proteinExistence type="inferred from homology"/>
<dbReference type="EMBL" id="MU004199">
    <property type="protein sequence ID" value="KAF2489101.1"/>
    <property type="molecule type" value="Genomic_DNA"/>
</dbReference>
<accession>A0A6A6QAE9</accession>
<evidence type="ECO:0000256" key="4">
    <source>
        <dbReference type="ARBA" id="ARBA00023128"/>
    </source>
</evidence>
<dbReference type="Gene3D" id="6.10.330.20">
    <property type="match status" value="1"/>
</dbReference>
<feature type="compositionally biased region" description="Basic and acidic residues" evidence="8">
    <location>
        <begin position="254"/>
        <end position="274"/>
    </location>
</feature>
<keyword evidence="3" id="KW-0689">Ribosomal protein</keyword>
<dbReference type="AlphaFoldDB" id="A0A6A6QAE9"/>
<evidence type="ECO:0000256" key="7">
    <source>
        <dbReference type="ARBA" id="ARBA00035399"/>
    </source>
</evidence>
<feature type="compositionally biased region" description="Low complexity" evidence="8">
    <location>
        <begin position="33"/>
        <end position="49"/>
    </location>
</feature>
<evidence type="ECO:0000256" key="3">
    <source>
        <dbReference type="ARBA" id="ARBA00022980"/>
    </source>
</evidence>
<keyword evidence="4" id="KW-0496">Mitochondrion</keyword>
<evidence type="ECO:0000256" key="2">
    <source>
        <dbReference type="ARBA" id="ARBA00009254"/>
    </source>
</evidence>
<dbReference type="InterPro" id="IPR038340">
    <property type="entry name" value="MRP-L47_sf"/>
</dbReference>
<reference evidence="9" key="1">
    <citation type="journal article" date="2020" name="Stud. Mycol.">
        <title>101 Dothideomycetes genomes: a test case for predicting lifestyles and emergence of pathogens.</title>
        <authorList>
            <person name="Haridas S."/>
            <person name="Albert R."/>
            <person name="Binder M."/>
            <person name="Bloem J."/>
            <person name="Labutti K."/>
            <person name="Salamov A."/>
            <person name="Andreopoulos B."/>
            <person name="Baker S."/>
            <person name="Barry K."/>
            <person name="Bills G."/>
            <person name="Bluhm B."/>
            <person name="Cannon C."/>
            <person name="Castanera R."/>
            <person name="Culley D."/>
            <person name="Daum C."/>
            <person name="Ezra D."/>
            <person name="Gonzalez J."/>
            <person name="Henrissat B."/>
            <person name="Kuo A."/>
            <person name="Liang C."/>
            <person name="Lipzen A."/>
            <person name="Lutzoni F."/>
            <person name="Magnuson J."/>
            <person name="Mondo S."/>
            <person name="Nolan M."/>
            <person name="Ohm R."/>
            <person name="Pangilinan J."/>
            <person name="Park H.-J."/>
            <person name="Ramirez L."/>
            <person name="Alfaro M."/>
            <person name="Sun H."/>
            <person name="Tritt A."/>
            <person name="Yoshinaga Y."/>
            <person name="Zwiers L.-H."/>
            <person name="Turgeon B."/>
            <person name="Goodwin S."/>
            <person name="Spatafora J."/>
            <person name="Crous P."/>
            <person name="Grigoriev I."/>
        </authorList>
    </citation>
    <scope>NUCLEOTIDE SEQUENCE</scope>
    <source>
        <strain evidence="9">CBS 269.34</strain>
    </source>
</reference>
<feature type="region of interest" description="Disordered" evidence="8">
    <location>
        <begin position="229"/>
        <end position="274"/>
    </location>
</feature>
<dbReference type="PANTHER" id="PTHR21183">
    <property type="entry name" value="RIBOSOMAL PROTEIN L47, MITOCHONDRIAL-RELATED"/>
    <property type="match status" value="1"/>
</dbReference>
<dbReference type="Proteomes" id="UP000799750">
    <property type="component" value="Unassembled WGS sequence"/>
</dbReference>
<evidence type="ECO:0000256" key="6">
    <source>
        <dbReference type="ARBA" id="ARBA00035289"/>
    </source>
</evidence>
<dbReference type="GO" id="GO:0005762">
    <property type="term" value="C:mitochondrial large ribosomal subunit"/>
    <property type="evidence" value="ECO:0007669"/>
    <property type="project" value="TreeGrafter"/>
</dbReference>
<dbReference type="GO" id="GO:0003735">
    <property type="term" value="F:structural constituent of ribosome"/>
    <property type="evidence" value="ECO:0007669"/>
    <property type="project" value="InterPro"/>
</dbReference>
<evidence type="ECO:0000256" key="1">
    <source>
        <dbReference type="ARBA" id="ARBA00004173"/>
    </source>
</evidence>
<evidence type="ECO:0000313" key="9">
    <source>
        <dbReference type="EMBL" id="KAF2489101.1"/>
    </source>
</evidence>
<evidence type="ECO:0000256" key="5">
    <source>
        <dbReference type="ARBA" id="ARBA00023274"/>
    </source>
</evidence>
<feature type="compositionally biased region" description="Acidic residues" evidence="8">
    <location>
        <begin position="229"/>
        <end position="253"/>
    </location>
</feature>
<gene>
    <name evidence="9" type="ORF">BU16DRAFT_531507</name>
</gene>
<protein>
    <recommendedName>
        <fullName evidence="6">Large ribosomal subunit protein uL29m</fullName>
    </recommendedName>
    <alternativeName>
        <fullName evidence="7">54S ribosomal protein L4, mitochondrial</fullName>
    </alternativeName>
</protein>